<feature type="chain" id="PRO_5015590335" evidence="2">
    <location>
        <begin position="21"/>
        <end position="434"/>
    </location>
</feature>
<keyword evidence="2" id="KW-0732">Signal</keyword>
<proteinExistence type="predicted"/>
<gene>
    <name evidence="3" type="ORF">C5Y96_09715</name>
</gene>
<sequence>MLKTTLSLCLLLSLFSLVRASEIYVTPEGAGQKDGAAWDSAYDATSLAEFVGNLKPGDTLLLGSGEYAKLALEIKARGTAEAPITIRGVDRGSGLPKLTSTWTIDAPAKGATAIRLSDQASYVTLEHLRIDGYRTGILADATGNGEGRTHLSFHDVDVQHCQFGFYLNDCDNLLIQDCDLVRYSKHGFRLNQGCDQVTFRQCLADCSQADVQWEEHTELLPFGFNVNSGGRPNTHIMFEDCTAANNMMPLQKNSYKNGDGFVVEGNTQNVTFLRCRGIRNQDAGYDLKVENVRLKDCIALANGRQMRIWTTATLDNCYLGYGGTGLWCNGGPITATGCTFYGLGVATMTDDKAKHKITLTRCLIANCQTTKRQTASGGGVALEETEVIPPQEKSPPADKSATREVPPWDGTGKPPVPAEVPGQGYLSVVKPETR</sequence>
<dbReference type="OrthoDB" id="5483326at2"/>
<evidence type="ECO:0000256" key="1">
    <source>
        <dbReference type="SAM" id="MobiDB-lite"/>
    </source>
</evidence>
<dbReference type="InterPro" id="IPR012334">
    <property type="entry name" value="Pectin_lyas_fold"/>
</dbReference>
<accession>A0A2S8FTC0</accession>
<evidence type="ECO:0000313" key="3">
    <source>
        <dbReference type="EMBL" id="PQO35300.1"/>
    </source>
</evidence>
<dbReference type="SMART" id="SM00710">
    <property type="entry name" value="PbH1"/>
    <property type="match status" value="7"/>
</dbReference>
<dbReference type="InterPro" id="IPR011050">
    <property type="entry name" value="Pectin_lyase_fold/virulence"/>
</dbReference>
<evidence type="ECO:0000256" key="2">
    <source>
        <dbReference type="SAM" id="SignalP"/>
    </source>
</evidence>
<dbReference type="Proteomes" id="UP000240009">
    <property type="component" value="Unassembled WGS sequence"/>
</dbReference>
<feature type="signal peptide" evidence="2">
    <location>
        <begin position="1"/>
        <end position="20"/>
    </location>
</feature>
<name>A0A2S8FTC0_9BACT</name>
<reference evidence="3 4" key="1">
    <citation type="submission" date="2018-02" db="EMBL/GenBank/DDBJ databases">
        <title>Comparative genomes isolates from brazilian mangrove.</title>
        <authorList>
            <person name="Araujo J.E."/>
            <person name="Taketani R.G."/>
            <person name="Silva M.C.P."/>
            <person name="Loureco M.V."/>
            <person name="Andreote F.D."/>
        </authorList>
    </citation>
    <scope>NUCLEOTIDE SEQUENCE [LARGE SCALE GENOMIC DNA]</scope>
    <source>
        <strain evidence="3 4">HEX-2 MGV</strain>
    </source>
</reference>
<dbReference type="AlphaFoldDB" id="A0A2S8FTC0"/>
<dbReference type="RefSeq" id="WP_105352539.1">
    <property type="nucleotide sequence ID" value="NZ_PUIA01000030.1"/>
</dbReference>
<dbReference type="Gene3D" id="2.160.20.10">
    <property type="entry name" value="Single-stranded right-handed beta-helix, Pectin lyase-like"/>
    <property type="match status" value="2"/>
</dbReference>
<protein>
    <submittedName>
        <fullName evidence="3">Uncharacterized protein</fullName>
    </submittedName>
</protein>
<comment type="caution">
    <text evidence="3">The sequence shown here is derived from an EMBL/GenBank/DDBJ whole genome shotgun (WGS) entry which is preliminary data.</text>
</comment>
<feature type="region of interest" description="Disordered" evidence="1">
    <location>
        <begin position="375"/>
        <end position="434"/>
    </location>
</feature>
<organism evidence="3 4">
    <name type="scientific">Blastopirellula marina</name>
    <dbReference type="NCBI Taxonomy" id="124"/>
    <lineage>
        <taxon>Bacteria</taxon>
        <taxon>Pseudomonadati</taxon>
        <taxon>Planctomycetota</taxon>
        <taxon>Planctomycetia</taxon>
        <taxon>Pirellulales</taxon>
        <taxon>Pirellulaceae</taxon>
        <taxon>Blastopirellula</taxon>
    </lineage>
</organism>
<dbReference type="EMBL" id="PUIA01000030">
    <property type="protein sequence ID" value="PQO35300.1"/>
    <property type="molecule type" value="Genomic_DNA"/>
</dbReference>
<dbReference type="InterPro" id="IPR006626">
    <property type="entry name" value="PbH1"/>
</dbReference>
<dbReference type="SUPFAM" id="SSF51126">
    <property type="entry name" value="Pectin lyase-like"/>
    <property type="match status" value="1"/>
</dbReference>
<evidence type="ECO:0000313" key="4">
    <source>
        <dbReference type="Proteomes" id="UP000240009"/>
    </source>
</evidence>